<protein>
    <submittedName>
        <fullName evidence="6">Regulatory protein TetR</fullName>
    </submittedName>
</protein>
<dbReference type="OrthoDB" id="5181477at2"/>
<accession>E3J925</accession>
<keyword evidence="3" id="KW-0804">Transcription</keyword>
<evidence type="ECO:0000313" key="7">
    <source>
        <dbReference type="Proteomes" id="UP000002484"/>
    </source>
</evidence>
<feature type="DNA-binding region" description="H-T-H motif" evidence="4">
    <location>
        <begin position="56"/>
        <end position="75"/>
    </location>
</feature>
<dbReference type="InterPro" id="IPR050109">
    <property type="entry name" value="HTH-type_TetR-like_transc_reg"/>
</dbReference>
<dbReference type="eggNOG" id="COG1309">
    <property type="taxonomic scope" value="Bacteria"/>
</dbReference>
<dbReference type="SUPFAM" id="SSF48498">
    <property type="entry name" value="Tetracyclin repressor-like, C-terminal domain"/>
    <property type="match status" value="1"/>
</dbReference>
<evidence type="ECO:0000256" key="2">
    <source>
        <dbReference type="ARBA" id="ARBA00023125"/>
    </source>
</evidence>
<gene>
    <name evidence="6" type="ordered locus">FraEuI1c_2878</name>
</gene>
<dbReference type="PANTHER" id="PTHR30055:SF234">
    <property type="entry name" value="HTH-TYPE TRANSCRIPTIONAL REGULATOR BETI"/>
    <property type="match status" value="1"/>
</dbReference>
<evidence type="ECO:0000259" key="5">
    <source>
        <dbReference type="PROSITE" id="PS50977"/>
    </source>
</evidence>
<dbReference type="Gene3D" id="1.10.357.10">
    <property type="entry name" value="Tetracycline Repressor, domain 2"/>
    <property type="match status" value="1"/>
</dbReference>
<feature type="domain" description="HTH tetR-type" evidence="5">
    <location>
        <begin position="33"/>
        <end position="93"/>
    </location>
</feature>
<evidence type="ECO:0000313" key="6">
    <source>
        <dbReference type="EMBL" id="ADP80904.1"/>
    </source>
</evidence>
<dbReference type="PANTHER" id="PTHR30055">
    <property type="entry name" value="HTH-TYPE TRANSCRIPTIONAL REGULATOR RUTR"/>
    <property type="match status" value="1"/>
</dbReference>
<proteinExistence type="predicted"/>
<name>E3J925_PSEI1</name>
<evidence type="ECO:0000256" key="3">
    <source>
        <dbReference type="ARBA" id="ARBA00023163"/>
    </source>
</evidence>
<evidence type="ECO:0000256" key="1">
    <source>
        <dbReference type="ARBA" id="ARBA00023015"/>
    </source>
</evidence>
<dbReference type="HOGENOM" id="CLU_099797_0_0_11"/>
<dbReference type="GO" id="GO:0003700">
    <property type="term" value="F:DNA-binding transcription factor activity"/>
    <property type="evidence" value="ECO:0007669"/>
    <property type="project" value="TreeGrafter"/>
</dbReference>
<sequence>MTVDADQTGITRRLRSIPRPKPVLSRDRERALSRRQRDLLDQLEHLLFAEGFAELTMANLAARLNCSLRTLYAVAPSRDELVLIVVDRNLWRVGHAARAAVTPDMAPMAALREYLRAASDAVSERTEPFARDLGAVPSAHALAEGHRRYLFEVIQALLDEAAERGDIAPVDTAAVARILAGLASVLSSPEVIPTLRSSPKDAMDEVADLILRGLRSEP</sequence>
<dbReference type="PROSITE" id="PS50977">
    <property type="entry name" value="HTH_TETR_2"/>
    <property type="match status" value="1"/>
</dbReference>
<keyword evidence="2 4" id="KW-0238">DNA-binding</keyword>
<dbReference type="InParanoid" id="E3J925"/>
<dbReference type="EMBL" id="CP002299">
    <property type="protein sequence ID" value="ADP80904.1"/>
    <property type="molecule type" value="Genomic_DNA"/>
</dbReference>
<dbReference type="GO" id="GO:0000976">
    <property type="term" value="F:transcription cis-regulatory region binding"/>
    <property type="evidence" value="ECO:0007669"/>
    <property type="project" value="TreeGrafter"/>
</dbReference>
<dbReference type="InterPro" id="IPR036271">
    <property type="entry name" value="Tet_transcr_reg_TetR-rel_C_sf"/>
</dbReference>
<dbReference type="SUPFAM" id="SSF46689">
    <property type="entry name" value="Homeodomain-like"/>
    <property type="match status" value="1"/>
</dbReference>
<evidence type="ECO:0000256" key="4">
    <source>
        <dbReference type="PROSITE-ProRule" id="PRU00335"/>
    </source>
</evidence>
<dbReference type="RefSeq" id="WP_013424022.1">
    <property type="nucleotide sequence ID" value="NC_014666.1"/>
</dbReference>
<keyword evidence="7" id="KW-1185">Reference proteome</keyword>
<dbReference type="STRING" id="298654.FraEuI1c_2878"/>
<dbReference type="AlphaFoldDB" id="E3J925"/>
<dbReference type="InterPro" id="IPR001647">
    <property type="entry name" value="HTH_TetR"/>
</dbReference>
<reference evidence="6 7" key="1">
    <citation type="submission" date="2010-10" db="EMBL/GenBank/DDBJ databases">
        <title>Complete sequence of Frankia sp. EuI1c.</title>
        <authorList>
            <consortium name="US DOE Joint Genome Institute"/>
            <person name="Lucas S."/>
            <person name="Copeland A."/>
            <person name="Lapidus A."/>
            <person name="Cheng J.-F."/>
            <person name="Bruce D."/>
            <person name="Goodwin L."/>
            <person name="Pitluck S."/>
            <person name="Chertkov O."/>
            <person name="Detter J.C."/>
            <person name="Han C."/>
            <person name="Tapia R."/>
            <person name="Land M."/>
            <person name="Hauser L."/>
            <person name="Jeffries C."/>
            <person name="Kyrpides N."/>
            <person name="Ivanova N."/>
            <person name="Mikhailova N."/>
            <person name="Beauchemin N."/>
            <person name="Sen A."/>
            <person name="Sur S.A."/>
            <person name="Gtari M."/>
            <person name="Wall L."/>
            <person name="Tisa L."/>
            <person name="Woyke T."/>
        </authorList>
    </citation>
    <scope>NUCLEOTIDE SEQUENCE [LARGE SCALE GENOMIC DNA]</scope>
    <source>
        <strain evidence="7">DSM 45817 / CECT 9037 / EuI1c</strain>
    </source>
</reference>
<dbReference type="KEGG" id="fri:FraEuI1c_2878"/>
<dbReference type="Proteomes" id="UP000002484">
    <property type="component" value="Chromosome"/>
</dbReference>
<dbReference type="Gene3D" id="1.10.10.60">
    <property type="entry name" value="Homeodomain-like"/>
    <property type="match status" value="1"/>
</dbReference>
<dbReference type="InterPro" id="IPR009057">
    <property type="entry name" value="Homeodomain-like_sf"/>
</dbReference>
<keyword evidence="1" id="KW-0805">Transcription regulation</keyword>
<organism evidence="6 7">
    <name type="scientific">Pseudofrankia inefficax (strain DSM 45817 / CECT 9037 / DDB 130130 / EuI1c)</name>
    <name type="common">Frankia inefficax</name>
    <dbReference type="NCBI Taxonomy" id="298654"/>
    <lineage>
        <taxon>Bacteria</taxon>
        <taxon>Bacillati</taxon>
        <taxon>Actinomycetota</taxon>
        <taxon>Actinomycetes</taxon>
        <taxon>Frankiales</taxon>
        <taxon>Frankiaceae</taxon>
        <taxon>Pseudofrankia</taxon>
    </lineage>
</organism>